<evidence type="ECO:0000313" key="1">
    <source>
        <dbReference type="EMBL" id="KAG1315236.1"/>
    </source>
</evidence>
<keyword evidence="2" id="KW-1185">Reference proteome</keyword>
<comment type="caution">
    <text evidence="1">The sequence shown here is derived from an EMBL/GenBank/DDBJ whole genome shotgun (WGS) entry which is preliminary data.</text>
</comment>
<organism evidence="1 2">
    <name type="scientific">Rhizopus oryzae</name>
    <name type="common">Mucormycosis agent</name>
    <name type="synonym">Rhizopus arrhizus var. delemar</name>
    <dbReference type="NCBI Taxonomy" id="64495"/>
    <lineage>
        <taxon>Eukaryota</taxon>
        <taxon>Fungi</taxon>
        <taxon>Fungi incertae sedis</taxon>
        <taxon>Mucoromycota</taxon>
        <taxon>Mucoromycotina</taxon>
        <taxon>Mucoromycetes</taxon>
        <taxon>Mucorales</taxon>
        <taxon>Mucorineae</taxon>
        <taxon>Rhizopodaceae</taxon>
        <taxon>Rhizopus</taxon>
    </lineage>
</organism>
<dbReference type="EMBL" id="JAANQT010000056">
    <property type="protein sequence ID" value="KAG1315236.1"/>
    <property type="molecule type" value="Genomic_DNA"/>
</dbReference>
<accession>A0A9P6XJF3</accession>
<dbReference type="OrthoDB" id="2288096at2759"/>
<protein>
    <submittedName>
        <fullName evidence="1">Uncharacterized protein</fullName>
    </submittedName>
</protein>
<evidence type="ECO:0000313" key="2">
    <source>
        <dbReference type="Proteomes" id="UP000716291"/>
    </source>
</evidence>
<reference evidence="1" key="1">
    <citation type="journal article" date="2020" name="Microb. Genom.">
        <title>Genetic diversity of clinical and environmental Mucorales isolates obtained from an investigation of mucormycosis cases among solid organ transplant recipients.</title>
        <authorList>
            <person name="Nguyen M.H."/>
            <person name="Kaul D."/>
            <person name="Muto C."/>
            <person name="Cheng S.J."/>
            <person name="Richter R.A."/>
            <person name="Bruno V.M."/>
            <person name="Liu G."/>
            <person name="Beyhan S."/>
            <person name="Sundermann A.J."/>
            <person name="Mounaud S."/>
            <person name="Pasculle A.W."/>
            <person name="Nierman W.C."/>
            <person name="Driscoll E."/>
            <person name="Cumbie R."/>
            <person name="Clancy C.J."/>
            <person name="Dupont C.L."/>
        </authorList>
    </citation>
    <scope>NUCLEOTIDE SEQUENCE</scope>
    <source>
        <strain evidence="1">GL11</strain>
    </source>
</reference>
<dbReference type="AlphaFoldDB" id="A0A9P6XJF3"/>
<dbReference type="Proteomes" id="UP000716291">
    <property type="component" value="Unassembled WGS sequence"/>
</dbReference>
<name>A0A9P6XJF3_RHIOR</name>
<gene>
    <name evidence="1" type="ORF">G6F64_000831</name>
</gene>
<sequence length="111" mass="12370">MSSTTREQAILELMVMSSNMDYGPRRLIRGITNLIQKLQSTPLKDNNGISESELCSMYFDPLLSCLICDPDRLVHLRWANVIPTEGGKSRPDAIIAKNNNSSMKAALDTDK</sequence>
<proteinExistence type="predicted"/>